<dbReference type="CDD" id="cd09870">
    <property type="entry name" value="PIN_YEN1"/>
    <property type="match status" value="1"/>
</dbReference>
<dbReference type="InterPro" id="IPR006084">
    <property type="entry name" value="XPG/Rad2"/>
</dbReference>
<keyword evidence="2" id="KW-0378">Hydrolase</keyword>
<dbReference type="SUPFAM" id="SSF88723">
    <property type="entry name" value="PIN domain-like"/>
    <property type="match status" value="1"/>
</dbReference>
<accession>A0A1C7MB18</accession>
<dbReference type="STRING" id="5627.A0A1C7MB18"/>
<dbReference type="InterPro" id="IPR006085">
    <property type="entry name" value="XPG_DNA_repair_N"/>
</dbReference>
<proteinExistence type="predicted"/>
<dbReference type="PANTHER" id="PTHR11081:SF75">
    <property type="entry name" value="ENDONUCLEASE, PUTATIVE (AFU_ORTHOLOGUE AFUA_3G13260)-RELATED"/>
    <property type="match status" value="1"/>
</dbReference>
<dbReference type="InterPro" id="IPR029060">
    <property type="entry name" value="PIN-like_dom_sf"/>
</dbReference>
<dbReference type="Pfam" id="PF00867">
    <property type="entry name" value="XPG_I"/>
    <property type="match status" value="1"/>
</dbReference>
<comment type="caution">
    <text evidence="2">The sequence shown here is derived from an EMBL/GenBank/DDBJ whole genome shotgun (WGS) entry which is preliminary data.</text>
</comment>
<sequence length="260" mass="28909">MCSCYLTPSHDSIWLYQCQQTFAIGHAQSGKNPELRLIFFRLARLFRLPIIPIFVFDGPSRPALKRGKKVLPLEHWLSQGARHFIDAFGFEWMMAPAEAEAELARLNARGLINSVLTDDSDAFIFGATTIIRNPNVKVDKDHVGIYSADAIRTQIDPALTRGSLYLVAILSGGDYDDGLLRCGAEIARSLARYGLGDTLLAAVTSRHVDLPSFLHGWRSELKTYLSEDPRDTLGVATSLSLLPFPTPFRILSYLRPMLGC</sequence>
<organism evidence="2 3">
    <name type="scientific">Grifola frondosa</name>
    <name type="common">Maitake</name>
    <name type="synonym">Polyporus frondosus</name>
    <dbReference type="NCBI Taxonomy" id="5627"/>
    <lineage>
        <taxon>Eukaryota</taxon>
        <taxon>Fungi</taxon>
        <taxon>Dikarya</taxon>
        <taxon>Basidiomycota</taxon>
        <taxon>Agaricomycotina</taxon>
        <taxon>Agaricomycetes</taxon>
        <taxon>Polyporales</taxon>
        <taxon>Grifolaceae</taxon>
        <taxon>Grifola</taxon>
    </lineage>
</organism>
<dbReference type="AlphaFoldDB" id="A0A1C7MB18"/>
<evidence type="ECO:0000313" key="3">
    <source>
        <dbReference type="Proteomes" id="UP000092993"/>
    </source>
</evidence>
<feature type="domain" description="XPG-I" evidence="1">
    <location>
        <begin position="86"/>
        <end position="157"/>
    </location>
</feature>
<dbReference type="GO" id="GO:0017108">
    <property type="term" value="F:5'-flap endonuclease activity"/>
    <property type="evidence" value="ECO:0007669"/>
    <property type="project" value="TreeGrafter"/>
</dbReference>
<dbReference type="Proteomes" id="UP000092993">
    <property type="component" value="Unassembled WGS sequence"/>
</dbReference>
<evidence type="ECO:0000313" key="2">
    <source>
        <dbReference type="EMBL" id="OBZ74120.1"/>
    </source>
</evidence>
<dbReference type="OMA" id="WICEANG"/>
<dbReference type="EMBL" id="LUGG01000006">
    <property type="protein sequence ID" value="OBZ74120.1"/>
    <property type="molecule type" value="Genomic_DNA"/>
</dbReference>
<dbReference type="GO" id="GO:0006974">
    <property type="term" value="P:DNA damage response"/>
    <property type="evidence" value="ECO:0007669"/>
    <property type="project" value="UniProtKB-ARBA"/>
</dbReference>
<name>A0A1C7MB18_GRIFR</name>
<dbReference type="OrthoDB" id="2959108at2759"/>
<protein>
    <submittedName>
        <fullName evidence="2">Flap endonuclease GEN 1</fullName>
    </submittedName>
</protein>
<dbReference type="PRINTS" id="PR00853">
    <property type="entry name" value="XPGRADSUPER"/>
</dbReference>
<keyword evidence="3" id="KW-1185">Reference proteome</keyword>
<dbReference type="SMART" id="SM00484">
    <property type="entry name" value="XPGI"/>
    <property type="match status" value="1"/>
</dbReference>
<keyword evidence="2" id="KW-0540">Nuclease</keyword>
<keyword evidence="2" id="KW-0255">Endonuclease</keyword>
<evidence type="ECO:0000259" key="1">
    <source>
        <dbReference type="SMART" id="SM00484"/>
    </source>
</evidence>
<dbReference type="Pfam" id="PF00752">
    <property type="entry name" value="XPG_N"/>
    <property type="match status" value="1"/>
</dbReference>
<dbReference type="Gene3D" id="3.40.50.1010">
    <property type="entry name" value="5'-nuclease"/>
    <property type="match status" value="2"/>
</dbReference>
<gene>
    <name evidence="2" type="primary">Gen1_3</name>
    <name evidence="2" type="ORF">A0H81_06469</name>
</gene>
<dbReference type="InterPro" id="IPR006086">
    <property type="entry name" value="XPG-I_dom"/>
</dbReference>
<dbReference type="PANTHER" id="PTHR11081">
    <property type="entry name" value="FLAP ENDONUCLEASE FAMILY MEMBER"/>
    <property type="match status" value="1"/>
</dbReference>
<reference evidence="2 3" key="1">
    <citation type="submission" date="2016-03" db="EMBL/GenBank/DDBJ databases">
        <title>Whole genome sequencing of Grifola frondosa 9006-11.</title>
        <authorList>
            <person name="Min B."/>
            <person name="Park H."/>
            <person name="Kim J.-G."/>
            <person name="Cho H."/>
            <person name="Oh Y.-L."/>
            <person name="Kong W.-S."/>
            <person name="Choi I.-G."/>
        </authorList>
    </citation>
    <scope>NUCLEOTIDE SEQUENCE [LARGE SCALE GENOMIC DNA]</scope>
    <source>
        <strain evidence="2 3">9006-11</strain>
    </source>
</reference>